<evidence type="ECO:0008006" key="3">
    <source>
        <dbReference type="Google" id="ProtNLM"/>
    </source>
</evidence>
<reference evidence="1" key="1">
    <citation type="journal article" date="2020" name="bioRxiv">
        <title>Chromosome-level reference genome of the European wasp spider Argiope bruennichi: a resource for studies on range expansion and evolutionary adaptation.</title>
        <authorList>
            <person name="Sheffer M.M."/>
            <person name="Hoppe A."/>
            <person name="Krehenwinkel H."/>
            <person name="Uhl G."/>
            <person name="Kuss A.W."/>
            <person name="Jensen L."/>
            <person name="Jensen C."/>
            <person name="Gillespie R.G."/>
            <person name="Hoff K.J."/>
            <person name="Prost S."/>
        </authorList>
    </citation>
    <scope>NUCLEOTIDE SEQUENCE</scope>
</reference>
<evidence type="ECO:0000313" key="1">
    <source>
        <dbReference type="EMBL" id="KAF8788534.1"/>
    </source>
</evidence>
<dbReference type="SUPFAM" id="SSF54001">
    <property type="entry name" value="Cysteine proteinases"/>
    <property type="match status" value="1"/>
</dbReference>
<dbReference type="Gene3D" id="3.40.395.10">
    <property type="entry name" value="Adenoviral Proteinase, Chain A"/>
    <property type="match status" value="1"/>
</dbReference>
<comment type="caution">
    <text evidence="1">The sequence shown here is derived from an EMBL/GenBank/DDBJ whole genome shotgun (WGS) entry which is preliminary data.</text>
</comment>
<dbReference type="Proteomes" id="UP000807504">
    <property type="component" value="Unassembled WGS sequence"/>
</dbReference>
<gene>
    <name evidence="1" type="ORF">HNY73_006565</name>
</gene>
<evidence type="ECO:0000313" key="2">
    <source>
        <dbReference type="Proteomes" id="UP000807504"/>
    </source>
</evidence>
<reference evidence="1" key="2">
    <citation type="submission" date="2020-06" db="EMBL/GenBank/DDBJ databases">
        <authorList>
            <person name="Sheffer M."/>
        </authorList>
    </citation>
    <scope>NUCLEOTIDE SEQUENCE</scope>
</reference>
<proteinExistence type="predicted"/>
<dbReference type="AlphaFoldDB" id="A0A8T0FB87"/>
<keyword evidence="2" id="KW-1185">Reference proteome</keyword>
<organism evidence="1 2">
    <name type="scientific">Argiope bruennichi</name>
    <name type="common">Wasp spider</name>
    <name type="synonym">Aranea bruennichi</name>
    <dbReference type="NCBI Taxonomy" id="94029"/>
    <lineage>
        <taxon>Eukaryota</taxon>
        <taxon>Metazoa</taxon>
        <taxon>Ecdysozoa</taxon>
        <taxon>Arthropoda</taxon>
        <taxon>Chelicerata</taxon>
        <taxon>Arachnida</taxon>
        <taxon>Araneae</taxon>
        <taxon>Araneomorphae</taxon>
        <taxon>Entelegynae</taxon>
        <taxon>Araneoidea</taxon>
        <taxon>Araneidae</taxon>
        <taxon>Argiope</taxon>
    </lineage>
</organism>
<accession>A0A8T0FB87</accession>
<protein>
    <recommendedName>
        <fullName evidence="3">Ubiquitin-like protease family profile domain-containing protein</fullName>
    </recommendedName>
</protein>
<dbReference type="InterPro" id="IPR038765">
    <property type="entry name" value="Papain-like_cys_pep_sf"/>
</dbReference>
<dbReference type="EMBL" id="JABXBU010000012">
    <property type="protein sequence ID" value="KAF8788534.1"/>
    <property type="molecule type" value="Genomic_DNA"/>
</dbReference>
<sequence>MIATDILKFFGTVGSRLFKGVYAADQIPYVDLAPAAFIVNTETSSTRGEHWLAVIQCNNTKIYFFDSFGRPPTSFNHYISDFVSRCQYDFNQFRFQDPKTQVCGYYCIFIILRAEEGCSENDVISELQGCKNSDEHVVNETYQEL</sequence>
<name>A0A8T0FB87_ARGBR</name>